<dbReference type="Gene3D" id="3.40.470.10">
    <property type="entry name" value="Uracil-DNA glycosylase-like domain"/>
    <property type="match status" value="1"/>
</dbReference>
<dbReference type="InterPro" id="IPR005122">
    <property type="entry name" value="Uracil-DNA_glycosylase-like"/>
</dbReference>
<keyword evidence="2" id="KW-0378">Hydrolase</keyword>
<proteinExistence type="predicted"/>
<dbReference type="CDD" id="cd10028">
    <property type="entry name" value="UDG-F2_TDG_MUG"/>
    <property type="match status" value="1"/>
</dbReference>
<dbReference type="OrthoDB" id="9799921at2"/>
<organism evidence="5 6">
    <name type="scientific">Kluyvera ascorbata</name>
    <dbReference type="NCBI Taxonomy" id="51288"/>
    <lineage>
        <taxon>Bacteria</taxon>
        <taxon>Pseudomonadati</taxon>
        <taxon>Pseudomonadota</taxon>
        <taxon>Gammaproteobacteria</taxon>
        <taxon>Enterobacterales</taxon>
        <taxon>Enterobacteriaceae</taxon>
        <taxon>Kluyvera</taxon>
    </lineage>
</organism>
<protein>
    <submittedName>
        <fullName evidence="5">G/U mismatch-specific DNA glycosylase</fullName>
    </submittedName>
</protein>
<dbReference type="GO" id="GO:0006285">
    <property type="term" value="P:base-excision repair, AP site formation"/>
    <property type="evidence" value="ECO:0007669"/>
    <property type="project" value="InterPro"/>
</dbReference>
<dbReference type="InterPro" id="IPR015637">
    <property type="entry name" value="MUG/TDG"/>
</dbReference>
<dbReference type="NCBIfam" id="NF007570">
    <property type="entry name" value="PRK10201.1"/>
    <property type="match status" value="1"/>
</dbReference>
<dbReference type="GO" id="GO:0008263">
    <property type="term" value="F:pyrimidine-specific mismatch base pair DNA N-glycosylase activity"/>
    <property type="evidence" value="ECO:0007669"/>
    <property type="project" value="TreeGrafter"/>
</dbReference>
<evidence type="ECO:0000313" key="5">
    <source>
        <dbReference type="EMBL" id="ROU10884.1"/>
    </source>
</evidence>
<keyword evidence="3" id="KW-0234">DNA repair</keyword>
<keyword evidence="1" id="KW-0227">DNA damage</keyword>
<evidence type="ECO:0000256" key="1">
    <source>
        <dbReference type="ARBA" id="ARBA00022763"/>
    </source>
</evidence>
<comment type="caution">
    <text evidence="5">The sequence shown here is derived from an EMBL/GenBank/DDBJ whole genome shotgun (WGS) entry which is preliminary data.</text>
</comment>
<dbReference type="SUPFAM" id="SSF52141">
    <property type="entry name" value="Uracil-DNA glycosylase-like"/>
    <property type="match status" value="1"/>
</dbReference>
<dbReference type="Proteomes" id="UP000268051">
    <property type="component" value="Unassembled WGS sequence"/>
</dbReference>
<feature type="domain" description="Uracil-DNA glycosylase-like" evidence="4">
    <location>
        <begin position="7"/>
        <end position="159"/>
    </location>
</feature>
<dbReference type="Pfam" id="PF03167">
    <property type="entry name" value="UDG"/>
    <property type="match status" value="1"/>
</dbReference>
<dbReference type="EMBL" id="RHFN01000027">
    <property type="protein sequence ID" value="ROU10884.1"/>
    <property type="molecule type" value="Genomic_DNA"/>
</dbReference>
<dbReference type="InterPro" id="IPR036895">
    <property type="entry name" value="Uracil-DNA_glycosylase-like_sf"/>
</dbReference>
<accession>A0A3N2RTR7</accession>
<dbReference type="AlphaFoldDB" id="A0A3N2RTR7"/>
<evidence type="ECO:0000256" key="2">
    <source>
        <dbReference type="ARBA" id="ARBA00022801"/>
    </source>
</evidence>
<gene>
    <name evidence="5" type="ORF">EB837_19995</name>
</gene>
<dbReference type="RefSeq" id="WP_123652347.1">
    <property type="nucleotide sequence ID" value="NZ_JAWFHB010000008.1"/>
</dbReference>
<evidence type="ECO:0000256" key="3">
    <source>
        <dbReference type="ARBA" id="ARBA00023204"/>
    </source>
</evidence>
<dbReference type="PANTHER" id="PTHR12159">
    <property type="entry name" value="G/T AND G/U MISMATCH-SPECIFIC DNA GLYCOSYLASE"/>
    <property type="match status" value="1"/>
</dbReference>
<dbReference type="GO" id="GO:0004844">
    <property type="term" value="F:uracil DNA N-glycosylase activity"/>
    <property type="evidence" value="ECO:0007669"/>
    <property type="project" value="TreeGrafter"/>
</dbReference>
<dbReference type="PANTHER" id="PTHR12159:SF9">
    <property type="entry name" value="G_T MISMATCH-SPECIFIC THYMINE DNA GLYCOSYLASE"/>
    <property type="match status" value="1"/>
</dbReference>
<evidence type="ECO:0000259" key="4">
    <source>
        <dbReference type="Pfam" id="PF03167"/>
    </source>
</evidence>
<evidence type="ECO:0000313" key="6">
    <source>
        <dbReference type="Proteomes" id="UP000268051"/>
    </source>
</evidence>
<name>A0A3N2RTR7_9ENTR</name>
<sequence length="168" mass="18657">MVKDIIDSGLRVLFCGINPGLSSSSLGYPFAHPANRFWKVLHLAGFTERQLKPEEAEQMLMFHCGVTKLVERPTVQASEVSLQELRSGGQELIEKVERYKPAALAVLGKQAFERGLGQRGATWGKQTYMIGDTEVWVLPNPSGLSRITLDKLVEAYQELDVALKTRGL</sequence>
<reference evidence="5 6" key="1">
    <citation type="submission" date="2018-10" db="EMBL/GenBank/DDBJ databases">
        <title>Horizontal transference of carbapenem resistance between Klebsiella pneumoniae and Kluyvera ascorbata during abdominal infection: a case report.</title>
        <authorList>
            <person name="Raro O.H.F."/>
            <person name="Lima-Morales D."/>
            <person name="Barth A.L."/>
            <person name="Paim T.G.S."/>
            <person name="Mott M.P."/>
            <person name="Riche C.V.W."/>
            <person name="Teixeira U.F."/>
            <person name="Waechter F."/>
            <person name="Dias C.A.G."/>
        </authorList>
    </citation>
    <scope>NUCLEOTIDE SEQUENCE [LARGE SCALE GENOMIC DNA]</scope>
    <source>
        <strain evidence="5 6">OT2</strain>
    </source>
</reference>